<reference evidence="2 3" key="1">
    <citation type="submission" date="2021-01" db="EMBL/GenBank/DDBJ databases">
        <title>Genome public.</title>
        <authorList>
            <person name="Liu C."/>
            <person name="Sun Q."/>
        </authorList>
    </citation>
    <scope>NUCLEOTIDE SEQUENCE [LARGE SCALE GENOMIC DNA]</scope>
    <source>
        <strain evidence="2 3">YIM B02515</strain>
    </source>
</reference>
<evidence type="ECO:0000259" key="1">
    <source>
        <dbReference type="Pfam" id="PF01966"/>
    </source>
</evidence>
<dbReference type="Proteomes" id="UP000632377">
    <property type="component" value="Unassembled WGS sequence"/>
</dbReference>
<dbReference type="InterPro" id="IPR006675">
    <property type="entry name" value="HDIG_dom"/>
</dbReference>
<protein>
    <submittedName>
        <fullName evidence="2">HD domain-containing protein</fullName>
    </submittedName>
</protein>
<dbReference type="SUPFAM" id="SSF109604">
    <property type="entry name" value="HD-domain/PDEase-like"/>
    <property type="match status" value="1"/>
</dbReference>
<feature type="domain" description="HD" evidence="1">
    <location>
        <begin position="29"/>
        <end position="129"/>
    </location>
</feature>
<evidence type="ECO:0000313" key="2">
    <source>
        <dbReference type="EMBL" id="MBL4937771.1"/>
    </source>
</evidence>
<proteinExistence type="predicted"/>
<comment type="caution">
    <text evidence="2">The sequence shown here is derived from an EMBL/GenBank/DDBJ whole genome shotgun (WGS) entry which is preliminary data.</text>
</comment>
<accession>A0ABS1TEG3</accession>
<dbReference type="CDD" id="cd00077">
    <property type="entry name" value="HDc"/>
    <property type="match status" value="1"/>
</dbReference>
<gene>
    <name evidence="2" type="ORF">JK636_18865</name>
</gene>
<dbReference type="EMBL" id="JAESWC010000018">
    <property type="protein sequence ID" value="MBL4937771.1"/>
    <property type="molecule type" value="Genomic_DNA"/>
</dbReference>
<dbReference type="InterPro" id="IPR006674">
    <property type="entry name" value="HD_domain"/>
</dbReference>
<name>A0ABS1TEG3_9CLOT</name>
<dbReference type="RefSeq" id="WP_202750520.1">
    <property type="nucleotide sequence ID" value="NZ_JAESWC010000018.1"/>
</dbReference>
<sequence length="187" mass="21584">MRQDIIDSLKDEVKRRCESEDNFFGIGGYYHIKAVVKNAIILAENYGADIEVVTIGAWLHDIASVTDYNFYQEHHIHGARIAGEMLSNFNYSKEKIELVQKCILNHRGSKLLEKISKEEICIADADAISHFDNLPSLFQLAYAVRNYPIDEGIDFVKNKLIRSYNKLSDESKEVYREKYDTVMKILD</sequence>
<dbReference type="Gene3D" id="1.10.3210.10">
    <property type="entry name" value="Hypothetical protein af1432"/>
    <property type="match status" value="1"/>
</dbReference>
<evidence type="ECO:0000313" key="3">
    <source>
        <dbReference type="Proteomes" id="UP000632377"/>
    </source>
</evidence>
<dbReference type="NCBIfam" id="TIGR00277">
    <property type="entry name" value="HDIG"/>
    <property type="match status" value="1"/>
</dbReference>
<dbReference type="Pfam" id="PF01966">
    <property type="entry name" value="HD"/>
    <property type="match status" value="1"/>
</dbReference>
<keyword evidence="3" id="KW-1185">Reference proteome</keyword>
<dbReference type="InterPro" id="IPR003607">
    <property type="entry name" value="HD/PDEase_dom"/>
</dbReference>
<organism evidence="2 3">
    <name type="scientific">Clostridium rhizosphaerae</name>
    <dbReference type="NCBI Taxonomy" id="2803861"/>
    <lineage>
        <taxon>Bacteria</taxon>
        <taxon>Bacillati</taxon>
        <taxon>Bacillota</taxon>
        <taxon>Clostridia</taxon>
        <taxon>Eubacteriales</taxon>
        <taxon>Clostridiaceae</taxon>
        <taxon>Clostridium</taxon>
    </lineage>
</organism>